<dbReference type="GO" id="GO:0062054">
    <property type="term" value="F:fluoride channel activity"/>
    <property type="evidence" value="ECO:0007669"/>
    <property type="project" value="UniProtKB-UniRule"/>
</dbReference>
<comment type="activity regulation">
    <text evidence="10">Na(+) is not transported, but it plays an essential structural role and its presence is essential for fluoride channel function.</text>
</comment>
<reference evidence="11 12" key="1">
    <citation type="submission" date="2017-11" db="EMBL/GenBank/DDBJ databases">
        <title>Draft genome of Arthrobacter agilis strain UMCV2, a plant growth-promoting rhizobacterium and biocontrol capacity of phytopathogenic fungi.</title>
        <authorList>
            <person name="Martinez-Camara R."/>
            <person name="Santoyo G."/>
            <person name="Moreno-Hagelsieb G."/>
            <person name="Valencia-Cantero E."/>
        </authorList>
    </citation>
    <scope>NUCLEOTIDE SEQUENCE [LARGE SCALE GENOMIC DNA]</scope>
    <source>
        <strain evidence="11 12">UMCV2</strain>
    </source>
</reference>
<name>A0A2L0UH93_9MICC</name>
<keyword evidence="2 10" id="KW-1003">Cell membrane</keyword>
<evidence type="ECO:0000256" key="9">
    <source>
        <dbReference type="ARBA" id="ARBA00049940"/>
    </source>
</evidence>
<evidence type="ECO:0000256" key="1">
    <source>
        <dbReference type="ARBA" id="ARBA00004651"/>
    </source>
</evidence>
<feature type="binding site" evidence="10">
    <location>
        <position position="76"/>
    </location>
    <ligand>
        <name>Na(+)</name>
        <dbReference type="ChEBI" id="CHEBI:29101"/>
        <note>structural</note>
    </ligand>
</feature>
<dbReference type="GO" id="GO:0046872">
    <property type="term" value="F:metal ion binding"/>
    <property type="evidence" value="ECO:0007669"/>
    <property type="project" value="UniProtKB-KW"/>
</dbReference>
<evidence type="ECO:0000256" key="4">
    <source>
        <dbReference type="ARBA" id="ARBA00022989"/>
    </source>
</evidence>
<dbReference type="HAMAP" id="MF_00454">
    <property type="entry name" value="FluC"/>
    <property type="match status" value="1"/>
</dbReference>
<keyword evidence="10" id="KW-0813">Transport</keyword>
<keyword evidence="10" id="KW-0406">Ion transport</keyword>
<evidence type="ECO:0000256" key="2">
    <source>
        <dbReference type="ARBA" id="ARBA00022475"/>
    </source>
</evidence>
<dbReference type="AlphaFoldDB" id="A0A2L0UH93"/>
<dbReference type="GO" id="GO:0140114">
    <property type="term" value="P:cellular detoxification of fluoride"/>
    <property type="evidence" value="ECO:0007669"/>
    <property type="project" value="UniProtKB-UniRule"/>
</dbReference>
<evidence type="ECO:0000256" key="10">
    <source>
        <dbReference type="HAMAP-Rule" id="MF_00454"/>
    </source>
</evidence>
<keyword evidence="4 10" id="KW-1133">Transmembrane helix</keyword>
<evidence type="ECO:0000313" key="12">
    <source>
        <dbReference type="Proteomes" id="UP000239187"/>
    </source>
</evidence>
<keyword evidence="5 10" id="KW-0472">Membrane</keyword>
<feature type="transmembrane region" description="Helical" evidence="10">
    <location>
        <begin position="35"/>
        <end position="59"/>
    </location>
</feature>
<organism evidence="11 12">
    <name type="scientific">Arthrobacter agilis</name>
    <dbReference type="NCBI Taxonomy" id="37921"/>
    <lineage>
        <taxon>Bacteria</taxon>
        <taxon>Bacillati</taxon>
        <taxon>Actinomycetota</taxon>
        <taxon>Actinomycetes</taxon>
        <taxon>Micrococcales</taxon>
        <taxon>Micrococcaceae</taxon>
        <taxon>Arthrobacter</taxon>
    </lineage>
</organism>
<feature type="transmembrane region" description="Helical" evidence="10">
    <location>
        <begin position="97"/>
        <end position="125"/>
    </location>
</feature>
<evidence type="ECO:0000256" key="7">
    <source>
        <dbReference type="ARBA" id="ARBA00035120"/>
    </source>
</evidence>
<dbReference type="GO" id="GO:0005886">
    <property type="term" value="C:plasma membrane"/>
    <property type="evidence" value="ECO:0007669"/>
    <property type="project" value="UniProtKB-SubCell"/>
</dbReference>
<gene>
    <name evidence="10 11" type="primary">crcB</name>
    <name evidence="10" type="synonym">fluC</name>
    <name evidence="11" type="ORF">CVO76_13980</name>
</gene>
<protein>
    <recommendedName>
        <fullName evidence="10">Fluoride-specific ion channel FluC</fullName>
    </recommendedName>
</protein>
<evidence type="ECO:0000256" key="3">
    <source>
        <dbReference type="ARBA" id="ARBA00022692"/>
    </source>
</evidence>
<sequence length="126" mass="12032">MSGGLVLVLGVAGGLGSVARFLLDGALRARVSSPVPAGTMAVNISGSFLLGLLTGLVLAAALPPAWTIVGGTGFLGGYTTFSTASNETVRLLQAGRVWPAVLSGAGTAAAALAAAGAGLSIGLLAA</sequence>
<dbReference type="PANTHER" id="PTHR28259:SF1">
    <property type="entry name" value="FLUORIDE EXPORT PROTEIN 1-RELATED"/>
    <property type="match status" value="1"/>
</dbReference>
<dbReference type="Pfam" id="PF02537">
    <property type="entry name" value="CRCB"/>
    <property type="match status" value="1"/>
</dbReference>
<keyword evidence="3 10" id="KW-0812">Transmembrane</keyword>
<evidence type="ECO:0000256" key="6">
    <source>
        <dbReference type="ARBA" id="ARBA00023303"/>
    </source>
</evidence>
<comment type="subcellular location">
    <subcellularLocation>
        <location evidence="1 10">Cell membrane</location>
        <topology evidence="1 10">Multi-pass membrane protein</topology>
    </subcellularLocation>
</comment>
<proteinExistence type="inferred from homology"/>
<evidence type="ECO:0000256" key="8">
    <source>
        <dbReference type="ARBA" id="ARBA00035585"/>
    </source>
</evidence>
<dbReference type="Proteomes" id="UP000239187">
    <property type="component" value="Chromosome"/>
</dbReference>
<accession>A0A2L0UH93</accession>
<comment type="similarity">
    <text evidence="7 10">Belongs to the fluoride channel Fluc/FEX (TC 1.A.43) family.</text>
</comment>
<dbReference type="InterPro" id="IPR003691">
    <property type="entry name" value="FluC"/>
</dbReference>
<evidence type="ECO:0000313" key="11">
    <source>
        <dbReference type="EMBL" id="AUZ88624.1"/>
    </source>
</evidence>
<comment type="catalytic activity">
    <reaction evidence="8">
        <text>fluoride(in) = fluoride(out)</text>
        <dbReference type="Rhea" id="RHEA:76159"/>
        <dbReference type="ChEBI" id="CHEBI:17051"/>
    </reaction>
    <physiologicalReaction direction="left-to-right" evidence="8">
        <dbReference type="Rhea" id="RHEA:76160"/>
    </physiologicalReaction>
</comment>
<keyword evidence="10" id="KW-0915">Sodium</keyword>
<evidence type="ECO:0000256" key="5">
    <source>
        <dbReference type="ARBA" id="ARBA00023136"/>
    </source>
</evidence>
<keyword evidence="6 10" id="KW-0407">Ion channel</keyword>
<comment type="function">
    <text evidence="9 10">Fluoride-specific ion channel. Important for reducing fluoride concentration in the cell, thus reducing its toxicity.</text>
</comment>
<dbReference type="PANTHER" id="PTHR28259">
    <property type="entry name" value="FLUORIDE EXPORT PROTEIN 1-RELATED"/>
    <property type="match status" value="1"/>
</dbReference>
<dbReference type="EMBL" id="CP024915">
    <property type="protein sequence ID" value="AUZ88624.1"/>
    <property type="molecule type" value="Genomic_DNA"/>
</dbReference>
<keyword evidence="10" id="KW-0479">Metal-binding</keyword>
<dbReference type="NCBIfam" id="TIGR00494">
    <property type="entry name" value="crcB"/>
    <property type="match status" value="1"/>
</dbReference>
<feature type="binding site" evidence="10">
    <location>
        <position position="79"/>
    </location>
    <ligand>
        <name>Na(+)</name>
        <dbReference type="ChEBI" id="CHEBI:29101"/>
        <note>structural</note>
    </ligand>
</feature>
<feature type="transmembrane region" description="Helical" evidence="10">
    <location>
        <begin position="6"/>
        <end position="23"/>
    </location>
</feature>
<dbReference type="RefSeq" id="WP_208739764.1">
    <property type="nucleotide sequence ID" value="NZ_CP024915.1"/>
</dbReference>